<proteinExistence type="predicted"/>
<protein>
    <recommendedName>
        <fullName evidence="2">MADF domain-containing protein</fullName>
    </recommendedName>
</protein>
<gene>
    <name evidence="3" type="ORF">MAR_000984</name>
</gene>
<feature type="domain" description="MADF" evidence="2">
    <location>
        <begin position="5"/>
        <end position="62"/>
    </location>
</feature>
<keyword evidence="4" id="KW-1185">Reference proteome</keyword>
<evidence type="ECO:0000313" key="4">
    <source>
        <dbReference type="Proteomes" id="UP001164746"/>
    </source>
</evidence>
<feature type="region of interest" description="Disordered" evidence="1">
    <location>
        <begin position="94"/>
        <end position="137"/>
    </location>
</feature>
<dbReference type="InterPro" id="IPR006578">
    <property type="entry name" value="MADF-dom"/>
</dbReference>
<evidence type="ECO:0000313" key="3">
    <source>
        <dbReference type="EMBL" id="WAR19146.1"/>
    </source>
</evidence>
<feature type="compositionally biased region" description="Acidic residues" evidence="1">
    <location>
        <begin position="99"/>
        <end position="113"/>
    </location>
</feature>
<dbReference type="Proteomes" id="UP001164746">
    <property type="component" value="Chromosome 11"/>
</dbReference>
<dbReference type="Pfam" id="PF10545">
    <property type="entry name" value="MADF_DNA_bdg"/>
    <property type="match status" value="1"/>
</dbReference>
<organism evidence="3 4">
    <name type="scientific">Mya arenaria</name>
    <name type="common">Soft-shell clam</name>
    <dbReference type="NCBI Taxonomy" id="6604"/>
    <lineage>
        <taxon>Eukaryota</taxon>
        <taxon>Metazoa</taxon>
        <taxon>Spiralia</taxon>
        <taxon>Lophotrochozoa</taxon>
        <taxon>Mollusca</taxon>
        <taxon>Bivalvia</taxon>
        <taxon>Autobranchia</taxon>
        <taxon>Heteroconchia</taxon>
        <taxon>Euheterodonta</taxon>
        <taxon>Imparidentia</taxon>
        <taxon>Neoheterodontei</taxon>
        <taxon>Myida</taxon>
        <taxon>Myoidea</taxon>
        <taxon>Myidae</taxon>
        <taxon>Mya</taxon>
    </lineage>
</organism>
<reference evidence="3" key="1">
    <citation type="submission" date="2022-11" db="EMBL/GenBank/DDBJ databases">
        <title>Centuries of genome instability and evolution in soft-shell clam transmissible cancer (bioRxiv).</title>
        <authorList>
            <person name="Hart S.F.M."/>
            <person name="Yonemitsu M.A."/>
            <person name="Giersch R.M."/>
            <person name="Beal B.F."/>
            <person name="Arriagada G."/>
            <person name="Davis B.W."/>
            <person name="Ostrander E.A."/>
            <person name="Goff S.P."/>
            <person name="Metzger M.J."/>
        </authorList>
    </citation>
    <scope>NUCLEOTIDE SEQUENCE</scope>
    <source>
        <strain evidence="3">MELC-2E11</strain>
        <tissue evidence="3">Siphon/mantle</tissue>
    </source>
</reference>
<dbReference type="EMBL" id="CP111022">
    <property type="protein sequence ID" value="WAR19146.1"/>
    <property type="molecule type" value="Genomic_DNA"/>
</dbReference>
<name>A0ABY7FEF1_MYAAR</name>
<accession>A0ABY7FEF1</accession>
<evidence type="ECO:0000256" key="1">
    <source>
        <dbReference type="SAM" id="MobiDB-lite"/>
    </source>
</evidence>
<evidence type="ECO:0000259" key="2">
    <source>
        <dbReference type="Pfam" id="PF10545"/>
    </source>
</evidence>
<sequence length="301" mass="34951">MASWVEENELLFNKRLNAYKDFKTKDALWESKAATMEKDADILKSWYRSIRTRFTHLVHRKSWDGAADLTGRDRWILTNFTWLRAKKKATASRKAVADSIDDGNDDQSEDPTDTETMTNTHQRLEPFPRRSATSFTKKEEERLLSNIAAREEQFIAFQNKELTMLALSNSTERTRYADLAKEVMVNIYPSLWINFQRDCSSLLYTYLENNEKLPDPATQQQQYSAQQPKYSTQLKQQYQLYPMAAPGTSPTSVMWQQPPQQWHTTAQENMSRWRSQHFALVQGQITGLQPIKPVVHGSSLS</sequence>